<proteinExistence type="predicted"/>
<feature type="domain" description="Carrier" evidence="1">
    <location>
        <begin position="2"/>
        <end position="75"/>
    </location>
</feature>
<evidence type="ECO:0000313" key="2">
    <source>
        <dbReference type="EMBL" id="RDI63396.1"/>
    </source>
</evidence>
<name>A0A370HY07_9NOCA</name>
<dbReference type="InterPro" id="IPR009081">
    <property type="entry name" value="PP-bd_ACP"/>
</dbReference>
<dbReference type="AlphaFoldDB" id="A0A370HY07"/>
<evidence type="ECO:0000259" key="1">
    <source>
        <dbReference type="PROSITE" id="PS50075"/>
    </source>
</evidence>
<dbReference type="EMBL" id="QQBC01000010">
    <property type="protein sequence ID" value="RDI63396.1"/>
    <property type="molecule type" value="Genomic_DNA"/>
</dbReference>
<keyword evidence="3" id="KW-1185">Reference proteome</keyword>
<gene>
    <name evidence="2" type="ORF">DFR76_11093</name>
</gene>
<dbReference type="Proteomes" id="UP000254869">
    <property type="component" value="Unassembled WGS sequence"/>
</dbReference>
<evidence type="ECO:0000313" key="3">
    <source>
        <dbReference type="Proteomes" id="UP000254869"/>
    </source>
</evidence>
<dbReference type="PROSITE" id="PS50075">
    <property type="entry name" value="CARRIER"/>
    <property type="match status" value="1"/>
</dbReference>
<dbReference type="RefSeq" id="WP_068007060.1">
    <property type="nucleotide sequence ID" value="NZ_QQBC01000010.1"/>
</dbReference>
<dbReference type="InterPro" id="IPR036736">
    <property type="entry name" value="ACP-like_sf"/>
</dbReference>
<dbReference type="Gene3D" id="1.10.1200.10">
    <property type="entry name" value="ACP-like"/>
    <property type="match status" value="1"/>
</dbReference>
<dbReference type="SUPFAM" id="SSF47336">
    <property type="entry name" value="ACP-like"/>
    <property type="match status" value="1"/>
</dbReference>
<dbReference type="Pfam" id="PF00550">
    <property type="entry name" value="PP-binding"/>
    <property type="match status" value="1"/>
</dbReference>
<reference evidence="2 3" key="1">
    <citation type="submission" date="2018-07" db="EMBL/GenBank/DDBJ databases">
        <title>Genomic Encyclopedia of Type Strains, Phase IV (KMG-IV): sequencing the most valuable type-strain genomes for metagenomic binning, comparative biology and taxonomic classification.</title>
        <authorList>
            <person name="Goeker M."/>
        </authorList>
    </citation>
    <scope>NUCLEOTIDE SEQUENCE [LARGE SCALE GENOMIC DNA]</scope>
    <source>
        <strain evidence="2 3">DSM 44290</strain>
    </source>
</reference>
<comment type="caution">
    <text evidence="2">The sequence shown here is derived from an EMBL/GenBank/DDBJ whole genome shotgun (WGS) entry which is preliminary data.</text>
</comment>
<organism evidence="2 3">
    <name type="scientific">Nocardia pseudobrasiliensis</name>
    <dbReference type="NCBI Taxonomy" id="45979"/>
    <lineage>
        <taxon>Bacteria</taxon>
        <taxon>Bacillati</taxon>
        <taxon>Actinomycetota</taxon>
        <taxon>Actinomycetes</taxon>
        <taxon>Mycobacteriales</taxon>
        <taxon>Nocardiaceae</taxon>
        <taxon>Nocardia</taxon>
    </lineage>
</organism>
<sequence>MTLSFAEVRAAVAAELYLEPEQLDPAADLFAAGLDSVRALALVERWRAAGARIGFMDLIEGPTLGEWWERLRVDG</sequence>
<protein>
    <submittedName>
        <fullName evidence="2">Aryl carrier-like protein</fullName>
    </submittedName>
</protein>
<dbReference type="STRING" id="1210086.GCA_001613105_07110"/>
<accession>A0A370HY07</accession>